<dbReference type="Proteomes" id="UP000326678">
    <property type="component" value="Chromosome Gxm1"/>
</dbReference>
<sequence>MFHPEKAITSGWRCFASDGLFAVDRRILQLLKLVMLDRFVSSDRLS</sequence>
<name>A0A5P8VUI6_9NOSO</name>
<protein>
    <submittedName>
        <fullName evidence="1">Uncharacterized protein</fullName>
    </submittedName>
</protein>
<reference evidence="1 2" key="1">
    <citation type="submission" date="2019-10" db="EMBL/GenBank/DDBJ databases">
        <title>Genomic and transcriptomic insights into the perfect genentic adaptation of a filamentous nitrogen-fixing cyanobacterium to rice fields.</title>
        <authorList>
            <person name="Chen Z."/>
        </authorList>
    </citation>
    <scope>NUCLEOTIDE SEQUENCE [LARGE SCALE GENOMIC DNA]</scope>
    <source>
        <strain evidence="1">CCNUC1</strain>
    </source>
</reference>
<accession>A0A5P8VUI6</accession>
<gene>
    <name evidence="1" type="ORF">GXM_01545</name>
</gene>
<evidence type="ECO:0000313" key="1">
    <source>
        <dbReference type="EMBL" id="QFS44072.1"/>
    </source>
</evidence>
<organism evidence="1 2">
    <name type="scientific">Nostoc sphaeroides CCNUC1</name>
    <dbReference type="NCBI Taxonomy" id="2653204"/>
    <lineage>
        <taxon>Bacteria</taxon>
        <taxon>Bacillati</taxon>
        <taxon>Cyanobacteriota</taxon>
        <taxon>Cyanophyceae</taxon>
        <taxon>Nostocales</taxon>
        <taxon>Nostocaceae</taxon>
        <taxon>Nostoc</taxon>
    </lineage>
</organism>
<keyword evidence="2" id="KW-1185">Reference proteome</keyword>
<dbReference type="AlphaFoldDB" id="A0A5P8VUI6"/>
<proteinExistence type="predicted"/>
<dbReference type="KEGG" id="nsh:GXM_01545"/>
<evidence type="ECO:0000313" key="2">
    <source>
        <dbReference type="Proteomes" id="UP000326678"/>
    </source>
</evidence>
<dbReference type="EMBL" id="CP045226">
    <property type="protein sequence ID" value="QFS44072.1"/>
    <property type="molecule type" value="Genomic_DNA"/>
</dbReference>